<keyword evidence="1" id="KW-0378">Hydrolase</keyword>
<accession>A0A087TY89</accession>
<dbReference type="PANTHER" id="PTHR46017:SF1">
    <property type="entry name" value="ALPHA-MANNOSIDASE 2C1"/>
    <property type="match status" value="1"/>
</dbReference>
<dbReference type="SMART" id="SM00872">
    <property type="entry name" value="Alpha-mann_mid"/>
    <property type="match status" value="1"/>
</dbReference>
<dbReference type="Gene3D" id="1.20.1270.50">
    <property type="entry name" value="Glycoside hydrolase family 38, central domain"/>
    <property type="match status" value="1"/>
</dbReference>
<dbReference type="STRING" id="407821.A0A087TY89"/>
<dbReference type="OrthoDB" id="10261055at2759"/>
<dbReference type="SUPFAM" id="SSF88688">
    <property type="entry name" value="Families 57/38 glycoside transferase middle domain"/>
    <property type="match status" value="1"/>
</dbReference>
<evidence type="ECO:0000313" key="3">
    <source>
        <dbReference type="EMBL" id="KFM70078.1"/>
    </source>
</evidence>
<name>A0A087TY89_STEMI</name>
<dbReference type="InterPro" id="IPR015341">
    <property type="entry name" value="Glyco_hydro_38_cen"/>
</dbReference>
<dbReference type="GO" id="GO:0006013">
    <property type="term" value="P:mannose metabolic process"/>
    <property type="evidence" value="ECO:0007669"/>
    <property type="project" value="InterPro"/>
</dbReference>
<evidence type="ECO:0000256" key="1">
    <source>
        <dbReference type="ARBA" id="ARBA00022801"/>
    </source>
</evidence>
<proteinExistence type="predicted"/>
<reference evidence="3 4" key="1">
    <citation type="submission" date="2013-11" db="EMBL/GenBank/DDBJ databases">
        <title>Genome sequencing of Stegodyphus mimosarum.</title>
        <authorList>
            <person name="Bechsgaard J."/>
        </authorList>
    </citation>
    <scope>NUCLEOTIDE SEQUENCE [LARGE SCALE GENOMIC DNA]</scope>
</reference>
<feature type="non-terminal residue" evidence="3">
    <location>
        <position position="66"/>
    </location>
</feature>
<dbReference type="InterPro" id="IPR028995">
    <property type="entry name" value="Glyco_hydro_57/38_cen_sf"/>
</dbReference>
<feature type="domain" description="Glycoside hydrolase family 38 central" evidence="2">
    <location>
        <begin position="1"/>
        <end position="66"/>
    </location>
</feature>
<organism evidence="3 4">
    <name type="scientific">Stegodyphus mimosarum</name>
    <name type="common">African social velvet spider</name>
    <dbReference type="NCBI Taxonomy" id="407821"/>
    <lineage>
        <taxon>Eukaryota</taxon>
        <taxon>Metazoa</taxon>
        <taxon>Ecdysozoa</taxon>
        <taxon>Arthropoda</taxon>
        <taxon>Chelicerata</taxon>
        <taxon>Arachnida</taxon>
        <taxon>Araneae</taxon>
        <taxon>Araneomorphae</taxon>
        <taxon>Entelegynae</taxon>
        <taxon>Eresoidea</taxon>
        <taxon>Eresidae</taxon>
        <taxon>Stegodyphus</taxon>
    </lineage>
</organism>
<evidence type="ECO:0000259" key="2">
    <source>
        <dbReference type="SMART" id="SM00872"/>
    </source>
</evidence>
<dbReference type="GO" id="GO:0009313">
    <property type="term" value="P:oligosaccharide catabolic process"/>
    <property type="evidence" value="ECO:0007669"/>
    <property type="project" value="TreeGrafter"/>
</dbReference>
<gene>
    <name evidence="3" type="ORF">X975_02257</name>
</gene>
<evidence type="ECO:0000313" key="4">
    <source>
        <dbReference type="Proteomes" id="UP000054359"/>
    </source>
</evidence>
<dbReference type="GO" id="GO:0004559">
    <property type="term" value="F:alpha-mannosidase activity"/>
    <property type="evidence" value="ECO:0007669"/>
    <property type="project" value="InterPro"/>
</dbReference>
<dbReference type="EMBL" id="KK117291">
    <property type="protein sequence ID" value="KFM70078.1"/>
    <property type="molecule type" value="Genomic_DNA"/>
</dbReference>
<keyword evidence="4" id="KW-1185">Reference proteome</keyword>
<dbReference type="PANTHER" id="PTHR46017">
    <property type="entry name" value="ALPHA-MANNOSIDASE 2C1"/>
    <property type="match status" value="1"/>
</dbReference>
<dbReference type="Pfam" id="PF09261">
    <property type="entry name" value="Alpha-mann_mid"/>
    <property type="match status" value="1"/>
</dbReference>
<dbReference type="InterPro" id="IPR037094">
    <property type="entry name" value="Glyco_hydro_38_cen_sf"/>
</dbReference>
<protein>
    <submittedName>
        <fullName evidence="3">Alpha-mannosidase</fullName>
    </submittedName>
</protein>
<sequence>MKFLNRQCEILLRDTELLHSVLLAACRDEDKKAYPELELERLWKIMLLNQFHDVLPGSSIEDVHKE</sequence>
<dbReference type="AlphaFoldDB" id="A0A087TY89"/>
<dbReference type="Proteomes" id="UP000054359">
    <property type="component" value="Unassembled WGS sequence"/>
</dbReference>